<protein>
    <submittedName>
        <fullName evidence="5">DnaJ domain-containing protein</fullName>
    </submittedName>
</protein>
<dbReference type="SUPFAM" id="SSF47144">
    <property type="entry name" value="HSC20 (HSCB), C-terminal oligomerisation domain"/>
    <property type="match status" value="1"/>
</dbReference>
<dbReference type="FunCoup" id="J3NIY9">
    <property type="interactions" value="333"/>
</dbReference>
<dbReference type="RefSeq" id="XP_009217248.1">
    <property type="nucleotide sequence ID" value="XM_009218984.1"/>
</dbReference>
<feature type="compositionally biased region" description="Polar residues" evidence="3">
    <location>
        <begin position="29"/>
        <end position="43"/>
    </location>
</feature>
<dbReference type="STRING" id="644352.J3NIY9"/>
<evidence type="ECO:0000259" key="4">
    <source>
        <dbReference type="Pfam" id="PF07743"/>
    </source>
</evidence>
<reference evidence="7" key="1">
    <citation type="submission" date="2010-07" db="EMBL/GenBank/DDBJ databases">
        <title>The genome sequence of Gaeumannomyces graminis var. tritici strain R3-111a-1.</title>
        <authorList>
            <consortium name="The Broad Institute Genome Sequencing Platform"/>
            <person name="Ma L.-J."/>
            <person name="Dead R."/>
            <person name="Young S."/>
            <person name="Zeng Q."/>
            <person name="Koehrsen M."/>
            <person name="Alvarado L."/>
            <person name="Berlin A."/>
            <person name="Chapman S.B."/>
            <person name="Chen Z."/>
            <person name="Freedman E."/>
            <person name="Gellesch M."/>
            <person name="Goldberg J."/>
            <person name="Griggs A."/>
            <person name="Gujja S."/>
            <person name="Heilman E.R."/>
            <person name="Heiman D."/>
            <person name="Hepburn T."/>
            <person name="Howarth C."/>
            <person name="Jen D."/>
            <person name="Larson L."/>
            <person name="Mehta T."/>
            <person name="Neiman D."/>
            <person name="Pearson M."/>
            <person name="Roberts A."/>
            <person name="Saif S."/>
            <person name="Shea T."/>
            <person name="Shenoy N."/>
            <person name="Sisk P."/>
            <person name="Stolte C."/>
            <person name="Sykes S."/>
            <person name="Walk T."/>
            <person name="White J."/>
            <person name="Yandava C."/>
            <person name="Haas B."/>
            <person name="Nusbaum C."/>
            <person name="Birren B."/>
        </authorList>
    </citation>
    <scope>NUCLEOTIDE SEQUENCE [LARGE SCALE GENOMIC DNA]</scope>
    <source>
        <strain evidence="7">R3-111a-1</strain>
    </source>
</reference>
<dbReference type="PANTHER" id="PTHR14021">
    <property type="entry name" value="IRON-SULFUR CLUSTER CO-CHAPERONE PROTEIN HSCB"/>
    <property type="match status" value="1"/>
</dbReference>
<evidence type="ECO:0000256" key="2">
    <source>
        <dbReference type="ARBA" id="ARBA00023186"/>
    </source>
</evidence>
<dbReference type="GO" id="GO:0044571">
    <property type="term" value="P:[2Fe-2S] cluster assembly"/>
    <property type="evidence" value="ECO:0007669"/>
    <property type="project" value="InterPro"/>
</dbReference>
<feature type="compositionally biased region" description="Pro residues" evidence="3">
    <location>
        <begin position="47"/>
        <end position="60"/>
    </location>
</feature>
<dbReference type="SUPFAM" id="SSF46565">
    <property type="entry name" value="Chaperone J-domain"/>
    <property type="match status" value="1"/>
</dbReference>
<evidence type="ECO:0000313" key="7">
    <source>
        <dbReference type="Proteomes" id="UP000006039"/>
    </source>
</evidence>
<evidence type="ECO:0000256" key="3">
    <source>
        <dbReference type="SAM" id="MobiDB-lite"/>
    </source>
</evidence>
<dbReference type="GO" id="GO:0005739">
    <property type="term" value="C:mitochondrion"/>
    <property type="evidence" value="ECO:0007669"/>
    <property type="project" value="TreeGrafter"/>
</dbReference>
<dbReference type="GeneID" id="20341681"/>
<dbReference type="InterPro" id="IPR004640">
    <property type="entry name" value="HscB"/>
</dbReference>
<dbReference type="GO" id="GO:0051087">
    <property type="term" value="F:protein-folding chaperone binding"/>
    <property type="evidence" value="ECO:0007669"/>
    <property type="project" value="InterPro"/>
</dbReference>
<gene>
    <name evidence="6" type="primary">20341681</name>
    <name evidence="5" type="ORF">GGTG_01223</name>
</gene>
<proteinExistence type="inferred from homology"/>
<dbReference type="EMBL" id="GL385395">
    <property type="protein sequence ID" value="EJT81239.1"/>
    <property type="molecule type" value="Genomic_DNA"/>
</dbReference>
<dbReference type="Pfam" id="PF07743">
    <property type="entry name" value="HSCB_C"/>
    <property type="match status" value="1"/>
</dbReference>
<dbReference type="GO" id="GO:0051259">
    <property type="term" value="P:protein complex oligomerization"/>
    <property type="evidence" value="ECO:0007669"/>
    <property type="project" value="InterPro"/>
</dbReference>
<evidence type="ECO:0000313" key="5">
    <source>
        <dbReference type="EMBL" id="EJT81239.1"/>
    </source>
</evidence>
<dbReference type="Gene3D" id="1.10.287.110">
    <property type="entry name" value="DnaJ domain"/>
    <property type="match status" value="1"/>
</dbReference>
<comment type="similarity">
    <text evidence="1">Belongs to the HscB family.</text>
</comment>
<sequence>MMHHSIARRARPRPRQLASLCAAYAPVASFSTSSPSPYGTHKNTPATQPPQRPFAPPTPRPRAGLLPRPAPSPPTAAATTATARGLSTSTAAASPAAQGSQGGAAAGQPPDDAHQQKPKPKPPSGEPDYYALFPETLAAGPPPEGPFELDARALHREFLQLQADVHPDFHHHASSSLATETARSAARRRAEAASANVNAAYETLSSPLARAGYLLRRLYGLDVTGEGVGALVAPDGELLDEVMTAAQRIEEAGALEELKPLREENDARVKADEAALAEAFARDDPDAAVALVVRLRYWLNVREWIDEWQLGRPVLM</sequence>
<feature type="compositionally biased region" description="Low complexity" evidence="3">
    <location>
        <begin position="75"/>
        <end position="99"/>
    </location>
</feature>
<feature type="domain" description="Co-chaperone HscB C-terminal oligomerisation" evidence="4">
    <location>
        <begin position="235"/>
        <end position="306"/>
    </location>
</feature>
<keyword evidence="2" id="KW-0143">Chaperone</keyword>
<dbReference type="eggNOG" id="KOG3192">
    <property type="taxonomic scope" value="Eukaryota"/>
</dbReference>
<feature type="region of interest" description="Disordered" evidence="3">
    <location>
        <begin position="29"/>
        <end position="130"/>
    </location>
</feature>
<reference evidence="5" key="2">
    <citation type="submission" date="2010-07" db="EMBL/GenBank/DDBJ databases">
        <authorList>
            <consortium name="The Broad Institute Genome Sequencing Platform"/>
            <consortium name="Broad Institute Genome Sequencing Center for Infectious Disease"/>
            <person name="Ma L.-J."/>
            <person name="Dead R."/>
            <person name="Young S."/>
            <person name="Zeng Q."/>
            <person name="Koehrsen M."/>
            <person name="Alvarado L."/>
            <person name="Berlin A."/>
            <person name="Chapman S.B."/>
            <person name="Chen Z."/>
            <person name="Freedman E."/>
            <person name="Gellesch M."/>
            <person name="Goldberg J."/>
            <person name="Griggs A."/>
            <person name="Gujja S."/>
            <person name="Heilman E.R."/>
            <person name="Heiman D."/>
            <person name="Hepburn T."/>
            <person name="Howarth C."/>
            <person name="Jen D."/>
            <person name="Larson L."/>
            <person name="Mehta T."/>
            <person name="Neiman D."/>
            <person name="Pearson M."/>
            <person name="Roberts A."/>
            <person name="Saif S."/>
            <person name="Shea T."/>
            <person name="Shenoy N."/>
            <person name="Sisk P."/>
            <person name="Stolte C."/>
            <person name="Sykes S."/>
            <person name="Walk T."/>
            <person name="White J."/>
            <person name="Yandava C."/>
            <person name="Haas B."/>
            <person name="Nusbaum C."/>
            <person name="Birren B."/>
        </authorList>
    </citation>
    <scope>NUCLEOTIDE SEQUENCE</scope>
    <source>
        <strain evidence="5">R3-111a-1</strain>
    </source>
</reference>
<dbReference type="InterPro" id="IPR009073">
    <property type="entry name" value="HscB_oligo_C"/>
</dbReference>
<dbReference type="OrthoDB" id="448954at2759"/>
<dbReference type="NCBIfam" id="TIGR00714">
    <property type="entry name" value="hscB"/>
    <property type="match status" value="1"/>
</dbReference>
<dbReference type="InterPro" id="IPR036386">
    <property type="entry name" value="HscB_C_sf"/>
</dbReference>
<name>J3NIY9_GAET3</name>
<keyword evidence="7" id="KW-1185">Reference proteome</keyword>
<reference evidence="6" key="4">
    <citation type="journal article" date="2015" name="G3 (Bethesda)">
        <title>Genome sequences of three phytopathogenic species of the Magnaporthaceae family of fungi.</title>
        <authorList>
            <person name="Okagaki L.H."/>
            <person name="Nunes C.C."/>
            <person name="Sailsbery J."/>
            <person name="Clay B."/>
            <person name="Brown D."/>
            <person name="John T."/>
            <person name="Oh Y."/>
            <person name="Young N."/>
            <person name="Fitzgerald M."/>
            <person name="Haas B.J."/>
            <person name="Zeng Q."/>
            <person name="Young S."/>
            <person name="Adiconis X."/>
            <person name="Fan L."/>
            <person name="Levin J.Z."/>
            <person name="Mitchell T.K."/>
            <person name="Okubara P.A."/>
            <person name="Farman M.L."/>
            <person name="Kohn L.M."/>
            <person name="Birren B."/>
            <person name="Ma L.-J."/>
            <person name="Dean R.A."/>
        </authorList>
    </citation>
    <scope>NUCLEOTIDE SEQUENCE</scope>
    <source>
        <strain evidence="6">R3-111a-1</strain>
    </source>
</reference>
<evidence type="ECO:0000256" key="1">
    <source>
        <dbReference type="ARBA" id="ARBA00010476"/>
    </source>
</evidence>
<accession>J3NIY9</accession>
<dbReference type="GO" id="GO:0001671">
    <property type="term" value="F:ATPase activator activity"/>
    <property type="evidence" value="ECO:0007669"/>
    <property type="project" value="InterPro"/>
</dbReference>
<dbReference type="Gene3D" id="1.20.1280.20">
    <property type="entry name" value="HscB, C-terminal domain"/>
    <property type="match status" value="1"/>
</dbReference>
<evidence type="ECO:0000313" key="6">
    <source>
        <dbReference type="EnsemblFungi" id="EJT81239"/>
    </source>
</evidence>
<reference evidence="6" key="5">
    <citation type="submission" date="2018-04" db="UniProtKB">
        <authorList>
            <consortium name="EnsemblFungi"/>
        </authorList>
    </citation>
    <scope>IDENTIFICATION</scope>
    <source>
        <strain evidence="6">R3-111a-1</strain>
    </source>
</reference>
<dbReference type="InterPro" id="IPR036869">
    <property type="entry name" value="J_dom_sf"/>
</dbReference>
<dbReference type="Proteomes" id="UP000006039">
    <property type="component" value="Unassembled WGS sequence"/>
</dbReference>
<dbReference type="AlphaFoldDB" id="J3NIY9"/>
<dbReference type="VEuPathDB" id="FungiDB:GGTG_01223"/>
<dbReference type="HOGENOM" id="CLU_068529_1_0_1"/>
<dbReference type="EnsemblFungi" id="EJT81239">
    <property type="protein sequence ID" value="EJT81239"/>
    <property type="gene ID" value="GGTG_01223"/>
</dbReference>
<organism evidence="5">
    <name type="scientific">Gaeumannomyces tritici (strain R3-111a-1)</name>
    <name type="common">Wheat and barley take-all root rot fungus</name>
    <name type="synonym">Gaeumannomyces graminis var. tritici</name>
    <dbReference type="NCBI Taxonomy" id="644352"/>
    <lineage>
        <taxon>Eukaryota</taxon>
        <taxon>Fungi</taxon>
        <taxon>Dikarya</taxon>
        <taxon>Ascomycota</taxon>
        <taxon>Pezizomycotina</taxon>
        <taxon>Sordariomycetes</taxon>
        <taxon>Sordariomycetidae</taxon>
        <taxon>Magnaporthales</taxon>
        <taxon>Magnaporthaceae</taxon>
        <taxon>Gaeumannomyces</taxon>
    </lineage>
</organism>
<reference evidence="5" key="3">
    <citation type="submission" date="2010-09" db="EMBL/GenBank/DDBJ databases">
        <title>Annotation of Gaeumannomyces graminis var. tritici R3-111a-1.</title>
        <authorList>
            <consortium name="The Broad Institute Genome Sequencing Platform"/>
            <person name="Ma L.-J."/>
            <person name="Dead R."/>
            <person name="Young S.K."/>
            <person name="Zeng Q."/>
            <person name="Gargeya S."/>
            <person name="Fitzgerald M."/>
            <person name="Haas B."/>
            <person name="Abouelleil A."/>
            <person name="Alvarado L."/>
            <person name="Arachchi H.M."/>
            <person name="Berlin A."/>
            <person name="Brown A."/>
            <person name="Chapman S.B."/>
            <person name="Chen Z."/>
            <person name="Dunbar C."/>
            <person name="Freedman E."/>
            <person name="Gearin G."/>
            <person name="Gellesch M."/>
            <person name="Goldberg J."/>
            <person name="Griggs A."/>
            <person name="Gujja S."/>
            <person name="Heiman D."/>
            <person name="Howarth C."/>
            <person name="Larson L."/>
            <person name="Lui A."/>
            <person name="MacDonald P.J.P."/>
            <person name="Mehta T."/>
            <person name="Montmayeur A."/>
            <person name="Murphy C."/>
            <person name="Neiman D."/>
            <person name="Pearson M."/>
            <person name="Priest M."/>
            <person name="Roberts A."/>
            <person name="Saif S."/>
            <person name="Shea T."/>
            <person name="Shenoy N."/>
            <person name="Sisk P."/>
            <person name="Stolte C."/>
            <person name="Sykes S."/>
            <person name="Yandava C."/>
            <person name="Wortman J."/>
            <person name="Nusbaum C."/>
            <person name="Birren B."/>
        </authorList>
    </citation>
    <scope>NUCLEOTIDE SEQUENCE</scope>
    <source>
        <strain evidence="5">R3-111a-1</strain>
    </source>
</reference>
<dbReference type="PANTHER" id="PTHR14021:SF15">
    <property type="entry name" value="IRON-SULFUR CLUSTER CO-CHAPERONE PROTEIN HSCB"/>
    <property type="match status" value="1"/>
</dbReference>